<reference evidence="3 4" key="1">
    <citation type="submission" date="2023-01" db="EMBL/GenBank/DDBJ databases">
        <title>Psychroserpens ponticola sp. nov., isolated from seawater.</title>
        <authorList>
            <person name="Kristyanto S."/>
            <person name="Jung J."/>
            <person name="Kim J.M."/>
            <person name="Jeon C.O."/>
        </authorList>
    </citation>
    <scope>NUCLEOTIDE SEQUENCE [LARGE SCALE GENOMIC DNA]</scope>
    <source>
        <strain evidence="3 4">MSW6</strain>
    </source>
</reference>
<proteinExistence type="predicted"/>
<dbReference type="Gene3D" id="2.180.10.10">
    <property type="entry name" value="RHS repeat-associated core"/>
    <property type="match status" value="1"/>
</dbReference>
<evidence type="ECO:0000313" key="4">
    <source>
        <dbReference type="Proteomes" id="UP001202717"/>
    </source>
</evidence>
<protein>
    <submittedName>
        <fullName evidence="3">T9SS type A sorting domain-containing protein</fullName>
    </submittedName>
</protein>
<dbReference type="Pfam" id="PF18962">
    <property type="entry name" value="Por_Secre_tail"/>
    <property type="match status" value="1"/>
</dbReference>
<evidence type="ECO:0000313" key="3">
    <source>
        <dbReference type="EMBL" id="WCO01862.1"/>
    </source>
</evidence>
<keyword evidence="4" id="KW-1185">Reference proteome</keyword>
<dbReference type="NCBIfam" id="TIGR04183">
    <property type="entry name" value="Por_Secre_tail"/>
    <property type="match status" value="1"/>
</dbReference>
<feature type="domain" description="Secretion system C-terminal sorting" evidence="2">
    <location>
        <begin position="77"/>
        <end position="145"/>
    </location>
</feature>
<dbReference type="RefSeq" id="WP_249997039.1">
    <property type="nucleotide sequence ID" value="NZ_CP116221.1"/>
</dbReference>
<name>A0ABY7RYQ2_9FLAO</name>
<dbReference type="InterPro" id="IPR026444">
    <property type="entry name" value="Secre_tail"/>
</dbReference>
<keyword evidence="1" id="KW-0732">Signal</keyword>
<accession>A0ABY7RYQ2</accession>
<evidence type="ECO:0000259" key="2">
    <source>
        <dbReference type="Pfam" id="PF18962"/>
    </source>
</evidence>
<dbReference type="Proteomes" id="UP001202717">
    <property type="component" value="Chromosome"/>
</dbReference>
<sequence length="147" mass="17038">MNTKHIIFTIGFFWTTLMFAQETHIYTYDAYNRLITVENDTSTKNYQYDIMGNRISTTTSSATLNIEDNNIIYTLTIHPNPTDSKVYLTNNKNLTIKNISIYSIDGRLIRVIYKNFETIDISNISSGLYLFEIVTDKGNVVERIIKE</sequence>
<organism evidence="3 4">
    <name type="scientific">Psychroserpens ponticola</name>
    <dbReference type="NCBI Taxonomy" id="2932268"/>
    <lineage>
        <taxon>Bacteria</taxon>
        <taxon>Pseudomonadati</taxon>
        <taxon>Bacteroidota</taxon>
        <taxon>Flavobacteriia</taxon>
        <taxon>Flavobacteriales</taxon>
        <taxon>Flavobacteriaceae</taxon>
        <taxon>Psychroserpens</taxon>
    </lineage>
</organism>
<evidence type="ECO:0000256" key="1">
    <source>
        <dbReference type="ARBA" id="ARBA00022729"/>
    </source>
</evidence>
<gene>
    <name evidence="3" type="ORF">MUN68_017595</name>
</gene>
<dbReference type="EMBL" id="CP116221">
    <property type="protein sequence ID" value="WCO01862.1"/>
    <property type="molecule type" value="Genomic_DNA"/>
</dbReference>